<name>A0A443II62_9GAMM</name>
<feature type="domain" description="Orotidine 5'-phosphate decarboxylase" evidence="13">
    <location>
        <begin position="30"/>
        <end position="251"/>
    </location>
</feature>
<evidence type="ECO:0000256" key="8">
    <source>
        <dbReference type="ARBA" id="ARBA00061012"/>
    </source>
</evidence>
<dbReference type="Pfam" id="PF00215">
    <property type="entry name" value="OMPdecase"/>
    <property type="match status" value="1"/>
</dbReference>
<keyword evidence="6 9" id="KW-0456">Lyase</keyword>
<feature type="active site" description="For OMPdecase activity" evidence="10">
    <location>
        <position position="90"/>
    </location>
</feature>
<dbReference type="NCBIfam" id="NF001273">
    <property type="entry name" value="PRK00230.1"/>
    <property type="match status" value="1"/>
</dbReference>
<dbReference type="GO" id="GO:0005829">
    <property type="term" value="C:cytosol"/>
    <property type="evidence" value="ECO:0007669"/>
    <property type="project" value="TreeGrafter"/>
</dbReference>
<dbReference type="EMBL" id="JMEE01000001">
    <property type="protein sequence ID" value="RWR03713.1"/>
    <property type="molecule type" value="Genomic_DNA"/>
</dbReference>
<dbReference type="PANTHER" id="PTHR32119">
    <property type="entry name" value="OROTIDINE 5'-PHOSPHATE DECARBOXYLASE"/>
    <property type="match status" value="1"/>
</dbReference>
<comment type="caution">
    <text evidence="14">The sequence shown here is derived from an EMBL/GenBank/DDBJ whole genome shotgun (WGS) entry which is preliminary data.</text>
</comment>
<evidence type="ECO:0000256" key="12">
    <source>
        <dbReference type="RuleBase" id="RU000512"/>
    </source>
</evidence>
<dbReference type="Proteomes" id="UP000288794">
    <property type="component" value="Unassembled WGS sequence"/>
</dbReference>
<dbReference type="PANTHER" id="PTHR32119:SF2">
    <property type="entry name" value="OROTIDINE 5'-PHOSPHATE DECARBOXYLASE"/>
    <property type="match status" value="1"/>
</dbReference>
<evidence type="ECO:0000313" key="15">
    <source>
        <dbReference type="Proteomes" id="UP000288794"/>
    </source>
</evidence>
<evidence type="ECO:0000256" key="2">
    <source>
        <dbReference type="ARBA" id="ARBA00004861"/>
    </source>
</evidence>
<dbReference type="UniPathway" id="UPA00070">
    <property type="reaction ID" value="UER00120"/>
</dbReference>
<feature type="active site" description="Proton donor" evidence="9">
    <location>
        <position position="87"/>
    </location>
</feature>
<dbReference type="AlphaFoldDB" id="A0A443II62"/>
<feature type="active site" description="For OMPdecase activity" evidence="10">
    <location>
        <position position="85"/>
    </location>
</feature>
<keyword evidence="5 9" id="KW-0665">Pyrimidine biosynthesis</keyword>
<evidence type="ECO:0000256" key="10">
    <source>
        <dbReference type="PIRSR" id="PIRSR614732-1"/>
    </source>
</evidence>
<dbReference type="InterPro" id="IPR011060">
    <property type="entry name" value="RibuloseP-bd_barrel"/>
</dbReference>
<feature type="binding site" evidence="9 11">
    <location>
        <position position="236"/>
    </location>
    <ligand>
        <name>substrate</name>
    </ligand>
</feature>
<dbReference type="Gene3D" id="3.20.20.70">
    <property type="entry name" value="Aldolase class I"/>
    <property type="match status" value="1"/>
</dbReference>
<evidence type="ECO:0000256" key="1">
    <source>
        <dbReference type="ARBA" id="ARBA00002356"/>
    </source>
</evidence>
<comment type="catalytic activity">
    <reaction evidence="7 9 12">
        <text>orotidine 5'-phosphate + H(+) = UMP + CO2</text>
        <dbReference type="Rhea" id="RHEA:11596"/>
        <dbReference type="ChEBI" id="CHEBI:15378"/>
        <dbReference type="ChEBI" id="CHEBI:16526"/>
        <dbReference type="ChEBI" id="CHEBI:57538"/>
        <dbReference type="ChEBI" id="CHEBI:57865"/>
        <dbReference type="EC" id="4.1.1.23"/>
    </reaction>
</comment>
<comment type="function">
    <text evidence="1 9">Catalyzes the decarboxylation of orotidine 5'-monophosphate (OMP) to uridine 5'-monophosphate (UMP).</text>
</comment>
<dbReference type="CDD" id="cd04725">
    <property type="entry name" value="OMP_decarboxylase_like"/>
    <property type="match status" value="1"/>
</dbReference>
<feature type="binding site" evidence="9">
    <location>
        <begin position="85"/>
        <end position="94"/>
    </location>
    <ligand>
        <name>substrate</name>
    </ligand>
</feature>
<dbReference type="HAMAP" id="MF_01200_B">
    <property type="entry name" value="OMPdecase_type1_B"/>
    <property type="match status" value="1"/>
</dbReference>
<dbReference type="InterPro" id="IPR001754">
    <property type="entry name" value="OMPdeCOase_dom"/>
</dbReference>
<feature type="active site" description="For OMPdecase activity" evidence="10">
    <location>
        <position position="87"/>
    </location>
</feature>
<dbReference type="InterPro" id="IPR047596">
    <property type="entry name" value="OMPdecase_bac"/>
</dbReference>
<evidence type="ECO:0000256" key="6">
    <source>
        <dbReference type="ARBA" id="ARBA00023239"/>
    </source>
</evidence>
<evidence type="ECO:0000313" key="14">
    <source>
        <dbReference type="EMBL" id="RWR03713.1"/>
    </source>
</evidence>
<dbReference type="GO" id="GO:0004590">
    <property type="term" value="F:orotidine-5'-phosphate decarboxylase activity"/>
    <property type="evidence" value="ECO:0007669"/>
    <property type="project" value="UniProtKB-UniRule"/>
</dbReference>
<dbReference type="PROSITE" id="PS00156">
    <property type="entry name" value="OMPDECASE"/>
    <property type="match status" value="1"/>
</dbReference>
<dbReference type="SMART" id="SM00934">
    <property type="entry name" value="OMPdecase"/>
    <property type="match status" value="1"/>
</dbReference>
<evidence type="ECO:0000259" key="13">
    <source>
        <dbReference type="SMART" id="SM00934"/>
    </source>
</evidence>
<evidence type="ECO:0000256" key="7">
    <source>
        <dbReference type="ARBA" id="ARBA00049157"/>
    </source>
</evidence>
<feature type="binding site" evidence="9 11">
    <location>
        <position position="36"/>
    </location>
    <ligand>
        <name>substrate</name>
    </ligand>
</feature>
<dbReference type="FunFam" id="3.20.20.70:FF:000015">
    <property type="entry name" value="Orotidine 5'-phosphate decarboxylase"/>
    <property type="match status" value="1"/>
</dbReference>
<protein>
    <recommendedName>
        <fullName evidence="9">Orotidine 5'-phosphate decarboxylase</fullName>
        <ecNumber evidence="9">4.1.1.23</ecNumber>
    </recommendedName>
    <alternativeName>
        <fullName evidence="9">OMP decarboxylase</fullName>
        <shortName evidence="9">OMPDCase</shortName>
        <shortName evidence="9">OMPdecase</shortName>
    </alternativeName>
</protein>
<proteinExistence type="inferred from homology"/>
<evidence type="ECO:0000256" key="3">
    <source>
        <dbReference type="ARBA" id="ARBA00011738"/>
    </source>
</evidence>
<dbReference type="InterPro" id="IPR014732">
    <property type="entry name" value="OMPdecase"/>
</dbReference>
<keyword evidence="15" id="KW-1185">Reference proteome</keyword>
<dbReference type="InterPro" id="IPR013785">
    <property type="entry name" value="Aldolase_TIM"/>
</dbReference>
<dbReference type="SUPFAM" id="SSF51366">
    <property type="entry name" value="Ribulose-phoshate binding barrel"/>
    <property type="match status" value="1"/>
</dbReference>
<comment type="pathway">
    <text evidence="2 9 12">Pyrimidine metabolism; UMP biosynthesis via de novo pathway; UMP from orotate: step 2/2.</text>
</comment>
<dbReference type="EC" id="4.1.1.23" evidence="9"/>
<dbReference type="GO" id="GO:0044205">
    <property type="term" value="P:'de novo' UMP biosynthetic process"/>
    <property type="evidence" value="ECO:0007669"/>
    <property type="project" value="UniProtKB-UniRule"/>
</dbReference>
<accession>A0A443II62</accession>
<organism evidence="14 15">
    <name type="scientific">[Pantoea] beijingensis</name>
    <dbReference type="NCBI Taxonomy" id="1324864"/>
    <lineage>
        <taxon>Bacteria</taxon>
        <taxon>Pseudomonadati</taxon>
        <taxon>Pseudomonadota</taxon>
        <taxon>Gammaproteobacteria</taxon>
        <taxon>Enterobacterales</taxon>
        <taxon>Erwiniaceae</taxon>
        <taxon>Erwinia</taxon>
    </lineage>
</organism>
<feature type="binding site" evidence="9 11">
    <location>
        <position position="206"/>
    </location>
    <ligand>
        <name>substrate</name>
    </ligand>
</feature>
<feature type="binding site" evidence="9 11">
    <location>
        <position position="145"/>
    </location>
    <ligand>
        <name>substrate</name>
    </ligand>
</feature>
<reference evidence="14 15" key="1">
    <citation type="submission" date="2014-04" db="EMBL/GenBank/DDBJ databases">
        <title>Draft genome sequence of Pantoea beijingensis strain LMG 27579, an emerging pathogen to Pleurotus eryngii with potential industrial application.</title>
        <authorList>
            <person name="Xu F."/>
            <person name="Liu Y."/>
            <person name="Wang S."/>
            <person name="Yin Y."/>
            <person name="Ma Y."/>
            <person name="Zhao S."/>
            <person name="Rong C."/>
        </authorList>
    </citation>
    <scope>NUCLEOTIDE SEQUENCE [LARGE SCALE GENOMIC DNA]</scope>
    <source>
        <strain evidence="14 15">LMG 27579</strain>
    </source>
</reference>
<feature type="binding site" evidence="9 11">
    <location>
        <position position="215"/>
    </location>
    <ligand>
        <name>substrate</name>
    </ligand>
</feature>
<sequence>MLAVYPMRRAGASLSKGYLMPSPQTVTDSPILVALDYANRESAMAFVDRIDPASCRLKVGKEMFTLFGPQFVRELQGRGFDIFLDLKFHDIPNTAAHAVAAAADLGVWMVNVHASGGTRMMTAAREALMPFGKDAPLLIAVTVLTSMEAEDLRDIGITAAPADHAERLAQLAHQCGLDGVVCSAQEARRFKTAIGQDFKLVTPGIRPTGSNIGDQRRIMTPVEAQRAGVDYMVIGRPITQAAEPATALQDILATLQGA</sequence>
<evidence type="ECO:0000256" key="11">
    <source>
        <dbReference type="PIRSR" id="PIRSR614732-2"/>
    </source>
</evidence>
<evidence type="ECO:0000256" key="5">
    <source>
        <dbReference type="ARBA" id="ARBA00022975"/>
    </source>
</evidence>
<dbReference type="GO" id="GO:0006207">
    <property type="term" value="P:'de novo' pyrimidine nucleobase biosynthetic process"/>
    <property type="evidence" value="ECO:0007669"/>
    <property type="project" value="InterPro"/>
</dbReference>
<feature type="binding site" evidence="9 11">
    <location>
        <position position="235"/>
    </location>
    <ligand>
        <name>substrate</name>
    </ligand>
</feature>
<gene>
    <name evidence="9" type="primary">pyrF</name>
    <name evidence="14" type="ORF">ED28_01625</name>
</gene>
<dbReference type="NCBIfam" id="TIGR01740">
    <property type="entry name" value="pyrF"/>
    <property type="match status" value="1"/>
</dbReference>
<evidence type="ECO:0000256" key="4">
    <source>
        <dbReference type="ARBA" id="ARBA00022793"/>
    </source>
</evidence>
<comment type="similarity">
    <text evidence="8 9">Belongs to the OMP decarboxylase family. Type 1 subfamily.</text>
</comment>
<comment type="subunit">
    <text evidence="3 9">Homodimer.</text>
</comment>
<dbReference type="InterPro" id="IPR018089">
    <property type="entry name" value="OMPdecase_AS"/>
</dbReference>
<feature type="binding site" evidence="9 11">
    <location>
        <position position="58"/>
    </location>
    <ligand>
        <name>substrate</name>
    </ligand>
</feature>
<keyword evidence="4 9" id="KW-0210">Decarboxylase</keyword>
<evidence type="ECO:0000256" key="9">
    <source>
        <dbReference type="HAMAP-Rule" id="MF_01200"/>
    </source>
</evidence>